<dbReference type="Pfam" id="PF13602">
    <property type="entry name" value="ADH_zinc_N_2"/>
    <property type="match status" value="1"/>
</dbReference>
<evidence type="ECO:0000313" key="2">
    <source>
        <dbReference type="EMBL" id="KAK3312213.1"/>
    </source>
</evidence>
<feature type="domain" description="Enoyl reductase (ER)" evidence="1">
    <location>
        <begin position="24"/>
        <end position="345"/>
    </location>
</feature>
<proteinExistence type="predicted"/>
<reference evidence="2" key="2">
    <citation type="submission" date="2023-06" db="EMBL/GenBank/DDBJ databases">
        <authorList>
            <consortium name="Lawrence Berkeley National Laboratory"/>
            <person name="Haridas S."/>
            <person name="Hensen N."/>
            <person name="Bonometti L."/>
            <person name="Westerberg I."/>
            <person name="Brannstrom I.O."/>
            <person name="Guillou S."/>
            <person name="Cros-Aarteil S."/>
            <person name="Calhoun S."/>
            <person name="Kuo A."/>
            <person name="Mondo S."/>
            <person name="Pangilinan J."/>
            <person name="Riley R."/>
            <person name="Labutti K."/>
            <person name="Andreopoulos B."/>
            <person name="Lipzen A."/>
            <person name="Chen C."/>
            <person name="Yanf M."/>
            <person name="Daum C."/>
            <person name="Ng V."/>
            <person name="Clum A."/>
            <person name="Steindorff A."/>
            <person name="Ohm R."/>
            <person name="Martin F."/>
            <person name="Silar P."/>
            <person name="Natvig D."/>
            <person name="Lalanne C."/>
            <person name="Gautier V."/>
            <person name="Ament-Velasquez S.L."/>
            <person name="Kruys A."/>
            <person name="Hutchinson M.I."/>
            <person name="Powell A.J."/>
            <person name="Barry K."/>
            <person name="Miller A.N."/>
            <person name="Grigoriev I.V."/>
            <person name="Debuchy R."/>
            <person name="Gladieux P."/>
            <person name="Thoren M.H."/>
            <person name="Johannesson H."/>
        </authorList>
    </citation>
    <scope>NUCLEOTIDE SEQUENCE</scope>
    <source>
        <strain evidence="2">CBS 118394</strain>
    </source>
</reference>
<dbReference type="InterPro" id="IPR013154">
    <property type="entry name" value="ADH-like_N"/>
</dbReference>
<name>A0AAE0LYA1_9PEZI</name>
<dbReference type="GO" id="GO:0005739">
    <property type="term" value="C:mitochondrion"/>
    <property type="evidence" value="ECO:0007669"/>
    <property type="project" value="TreeGrafter"/>
</dbReference>
<dbReference type="PANTHER" id="PTHR11695">
    <property type="entry name" value="ALCOHOL DEHYDROGENASE RELATED"/>
    <property type="match status" value="1"/>
</dbReference>
<comment type="caution">
    <text evidence="2">The sequence shown here is derived from an EMBL/GenBank/DDBJ whole genome shotgun (WGS) entry which is preliminary data.</text>
</comment>
<keyword evidence="3" id="KW-1185">Reference proteome</keyword>
<protein>
    <recommendedName>
        <fullName evidence="1">Enoyl reductase (ER) domain-containing protein</fullName>
    </recommendedName>
</protein>
<dbReference type="GO" id="GO:0016491">
    <property type="term" value="F:oxidoreductase activity"/>
    <property type="evidence" value="ECO:0007669"/>
    <property type="project" value="InterPro"/>
</dbReference>
<dbReference type="Pfam" id="PF08240">
    <property type="entry name" value="ADH_N"/>
    <property type="match status" value="1"/>
</dbReference>
<dbReference type="PANTHER" id="PTHR11695:SF294">
    <property type="entry name" value="RETICULON-4-INTERACTING PROTEIN 1, MITOCHONDRIAL"/>
    <property type="match status" value="1"/>
</dbReference>
<dbReference type="Proteomes" id="UP001283341">
    <property type="component" value="Unassembled WGS sequence"/>
</dbReference>
<dbReference type="AlphaFoldDB" id="A0AAE0LYA1"/>
<evidence type="ECO:0000259" key="1">
    <source>
        <dbReference type="SMART" id="SM00829"/>
    </source>
</evidence>
<dbReference type="InterPro" id="IPR020843">
    <property type="entry name" value="ER"/>
</dbReference>
<dbReference type="SUPFAM" id="SSF51735">
    <property type="entry name" value="NAD(P)-binding Rossmann-fold domains"/>
    <property type="match status" value="1"/>
</dbReference>
<dbReference type="SMART" id="SM00829">
    <property type="entry name" value="PKS_ER"/>
    <property type="match status" value="1"/>
</dbReference>
<evidence type="ECO:0000313" key="3">
    <source>
        <dbReference type="Proteomes" id="UP001283341"/>
    </source>
</evidence>
<sequence length="359" mass="38186">MSTRGHSNLPLTMRAWQYTSTTTGLENNLILNPEAPVPTLSSKYGDSEILIQVLSTSLNPADYKVPELGLIVRAVIRTPATPCMDFCGRVVAATRTVDTFRVGELVFGRLDVTQHGTCGEYIVAPTKVCSSVPAGLDSDTAASIPCAGMTAYQCIAPHVKAGDKVFINGGSGGAGTFGIQIAKALGCFVTVACSSAKVEQCKGLGADEVIDYTAVKSVSQTLKEGGQVYKLCVDNVGLPGDDLYKAADGYLLPEGRYIQVGGPMSFASLKSAANNFLRPSFWGGGSRKIELFMLKGSQTQDLDQLGKWAVEGKVKPVVEEVYAFEDLPEAFRKLKTGKCAGKLVIRIARKEDRANAVSP</sequence>
<gene>
    <name evidence="2" type="ORF">B0H66DRAFT_395761</name>
</gene>
<dbReference type="Gene3D" id="3.40.50.720">
    <property type="entry name" value="NAD(P)-binding Rossmann-like Domain"/>
    <property type="match status" value="1"/>
</dbReference>
<organism evidence="2 3">
    <name type="scientific">Apodospora peruviana</name>
    <dbReference type="NCBI Taxonomy" id="516989"/>
    <lineage>
        <taxon>Eukaryota</taxon>
        <taxon>Fungi</taxon>
        <taxon>Dikarya</taxon>
        <taxon>Ascomycota</taxon>
        <taxon>Pezizomycotina</taxon>
        <taxon>Sordariomycetes</taxon>
        <taxon>Sordariomycetidae</taxon>
        <taxon>Sordariales</taxon>
        <taxon>Lasiosphaeriaceae</taxon>
        <taxon>Apodospora</taxon>
    </lineage>
</organism>
<dbReference type="CDD" id="cd08267">
    <property type="entry name" value="MDR1"/>
    <property type="match status" value="1"/>
</dbReference>
<dbReference type="EMBL" id="JAUEDM010000009">
    <property type="protein sequence ID" value="KAK3312213.1"/>
    <property type="molecule type" value="Genomic_DNA"/>
</dbReference>
<dbReference type="Gene3D" id="3.90.180.10">
    <property type="entry name" value="Medium-chain alcohol dehydrogenases, catalytic domain"/>
    <property type="match status" value="1"/>
</dbReference>
<dbReference type="InterPro" id="IPR036291">
    <property type="entry name" value="NAD(P)-bd_dom_sf"/>
</dbReference>
<dbReference type="SUPFAM" id="SSF50129">
    <property type="entry name" value="GroES-like"/>
    <property type="match status" value="1"/>
</dbReference>
<dbReference type="InterPro" id="IPR050700">
    <property type="entry name" value="YIM1/Zinc_Alcohol_DH_Fams"/>
</dbReference>
<accession>A0AAE0LYA1</accession>
<reference evidence="2" key="1">
    <citation type="journal article" date="2023" name="Mol. Phylogenet. Evol.">
        <title>Genome-scale phylogeny and comparative genomics of the fungal order Sordariales.</title>
        <authorList>
            <person name="Hensen N."/>
            <person name="Bonometti L."/>
            <person name="Westerberg I."/>
            <person name="Brannstrom I.O."/>
            <person name="Guillou S."/>
            <person name="Cros-Aarteil S."/>
            <person name="Calhoun S."/>
            <person name="Haridas S."/>
            <person name="Kuo A."/>
            <person name="Mondo S."/>
            <person name="Pangilinan J."/>
            <person name="Riley R."/>
            <person name="LaButti K."/>
            <person name="Andreopoulos B."/>
            <person name="Lipzen A."/>
            <person name="Chen C."/>
            <person name="Yan M."/>
            <person name="Daum C."/>
            <person name="Ng V."/>
            <person name="Clum A."/>
            <person name="Steindorff A."/>
            <person name="Ohm R.A."/>
            <person name="Martin F."/>
            <person name="Silar P."/>
            <person name="Natvig D.O."/>
            <person name="Lalanne C."/>
            <person name="Gautier V."/>
            <person name="Ament-Velasquez S.L."/>
            <person name="Kruys A."/>
            <person name="Hutchinson M.I."/>
            <person name="Powell A.J."/>
            <person name="Barry K."/>
            <person name="Miller A.N."/>
            <person name="Grigoriev I.V."/>
            <person name="Debuchy R."/>
            <person name="Gladieux P."/>
            <person name="Hiltunen Thoren M."/>
            <person name="Johannesson H."/>
        </authorList>
    </citation>
    <scope>NUCLEOTIDE SEQUENCE</scope>
    <source>
        <strain evidence="2">CBS 118394</strain>
    </source>
</reference>
<dbReference type="InterPro" id="IPR011032">
    <property type="entry name" value="GroES-like_sf"/>
</dbReference>